<proteinExistence type="predicted"/>
<feature type="transmembrane region" description="Helical" evidence="1">
    <location>
        <begin position="12"/>
        <end position="29"/>
    </location>
</feature>
<evidence type="ECO:0000256" key="1">
    <source>
        <dbReference type="SAM" id="Phobius"/>
    </source>
</evidence>
<keyword evidence="1" id="KW-0472">Membrane</keyword>
<protein>
    <submittedName>
        <fullName evidence="2">Uncharacterized protein</fullName>
    </submittedName>
</protein>
<keyword evidence="1" id="KW-0812">Transmembrane</keyword>
<keyword evidence="1" id="KW-1133">Transmembrane helix</keyword>
<organism evidence="2">
    <name type="scientific">viral metagenome</name>
    <dbReference type="NCBI Taxonomy" id="1070528"/>
    <lineage>
        <taxon>unclassified sequences</taxon>
        <taxon>metagenomes</taxon>
        <taxon>organismal metagenomes</taxon>
    </lineage>
</organism>
<reference evidence="2" key="1">
    <citation type="journal article" date="2020" name="Nature">
        <title>Giant virus diversity and host interactions through global metagenomics.</title>
        <authorList>
            <person name="Schulz F."/>
            <person name="Roux S."/>
            <person name="Paez-Espino D."/>
            <person name="Jungbluth S."/>
            <person name="Walsh D.A."/>
            <person name="Denef V.J."/>
            <person name="McMahon K.D."/>
            <person name="Konstantinidis K.T."/>
            <person name="Eloe-Fadrosh E.A."/>
            <person name="Kyrpides N.C."/>
            <person name="Woyke T."/>
        </authorList>
    </citation>
    <scope>NUCLEOTIDE SEQUENCE</scope>
    <source>
        <strain evidence="2">GVMAG-M-3300023174-102</strain>
    </source>
</reference>
<dbReference type="AlphaFoldDB" id="A0A6C0CYC2"/>
<evidence type="ECO:0000313" key="2">
    <source>
        <dbReference type="EMBL" id="QHT09518.1"/>
    </source>
</evidence>
<dbReference type="EMBL" id="MN739512">
    <property type="protein sequence ID" value="QHT09518.1"/>
    <property type="molecule type" value="Genomic_DNA"/>
</dbReference>
<name>A0A6C0CYC2_9ZZZZ</name>
<accession>A0A6C0CYC2</accession>
<sequence length="146" mass="16208">MIDSITNKKMIATIIGVAIIFVIAILLLTRTKECHGGGGGGGHGGGGGGHGGGHMHGSYPGRYGSRYRGWGGNWAGSAGGGWGYWYPWYSPYYYMDYDYNTPQSWIYDNKLVCNNVNSPEDLYKCLPEMSKWSKDDVHKWSLWKPM</sequence>